<dbReference type="AlphaFoldDB" id="A0A6G0YSZ2"/>
<gene>
    <name evidence="1" type="ORF">FWK35_00022312</name>
</gene>
<comment type="caution">
    <text evidence="1">The sequence shown here is derived from an EMBL/GenBank/DDBJ whole genome shotgun (WGS) entry which is preliminary data.</text>
</comment>
<organism evidence="1 2">
    <name type="scientific">Aphis craccivora</name>
    <name type="common">Cowpea aphid</name>
    <dbReference type="NCBI Taxonomy" id="307492"/>
    <lineage>
        <taxon>Eukaryota</taxon>
        <taxon>Metazoa</taxon>
        <taxon>Ecdysozoa</taxon>
        <taxon>Arthropoda</taxon>
        <taxon>Hexapoda</taxon>
        <taxon>Insecta</taxon>
        <taxon>Pterygota</taxon>
        <taxon>Neoptera</taxon>
        <taxon>Paraneoptera</taxon>
        <taxon>Hemiptera</taxon>
        <taxon>Sternorrhyncha</taxon>
        <taxon>Aphidomorpha</taxon>
        <taxon>Aphidoidea</taxon>
        <taxon>Aphididae</taxon>
        <taxon>Aphidini</taxon>
        <taxon>Aphis</taxon>
        <taxon>Aphis</taxon>
    </lineage>
</organism>
<keyword evidence="2" id="KW-1185">Reference proteome</keyword>
<evidence type="ECO:0000313" key="2">
    <source>
        <dbReference type="Proteomes" id="UP000478052"/>
    </source>
</evidence>
<protein>
    <submittedName>
        <fullName evidence="1">Uncharacterized protein</fullName>
    </submittedName>
</protein>
<reference evidence="1 2" key="1">
    <citation type="submission" date="2019-08" db="EMBL/GenBank/DDBJ databases">
        <title>Whole genome of Aphis craccivora.</title>
        <authorList>
            <person name="Voronova N.V."/>
            <person name="Shulinski R.S."/>
            <person name="Bandarenka Y.V."/>
            <person name="Zhorov D.G."/>
            <person name="Warner D."/>
        </authorList>
    </citation>
    <scope>NUCLEOTIDE SEQUENCE [LARGE SCALE GENOMIC DNA]</scope>
    <source>
        <strain evidence="1">180601</strain>
        <tissue evidence="1">Whole Body</tissue>
    </source>
</reference>
<evidence type="ECO:0000313" key="1">
    <source>
        <dbReference type="EMBL" id="KAF0760802.1"/>
    </source>
</evidence>
<proteinExistence type="predicted"/>
<sequence length="171" mass="20243">MHISYYGDLSKMLFLILYSERSDECIDFTVIITSRNNAAISNLGGGFRWKSEYLWCIIEIKNKHCQGQCYLFTFKFLRKRENLQRNDDDLCSKDFKYFTSRRYLKISPILNGVMNVLTLKLCVFFCVCHHVLEHPVFDRKVNLVDTLGGQNVRKNPKKVTEKQEFLRKTNH</sequence>
<dbReference type="Proteomes" id="UP000478052">
    <property type="component" value="Unassembled WGS sequence"/>
</dbReference>
<accession>A0A6G0YSZ2</accession>
<name>A0A6G0YSZ2_APHCR</name>
<dbReference type="EMBL" id="VUJU01002573">
    <property type="protein sequence ID" value="KAF0760802.1"/>
    <property type="molecule type" value="Genomic_DNA"/>
</dbReference>